<feature type="transmembrane region" description="Helical" evidence="9">
    <location>
        <begin position="61"/>
        <end position="85"/>
    </location>
</feature>
<evidence type="ECO:0000256" key="9">
    <source>
        <dbReference type="SAM" id="Phobius"/>
    </source>
</evidence>
<gene>
    <name evidence="10" type="ORF">H9932_10690</name>
</gene>
<evidence type="ECO:0000256" key="3">
    <source>
        <dbReference type="ARBA" id="ARBA00022448"/>
    </source>
</evidence>
<comment type="similarity">
    <text evidence="2">Belongs to the CPA3 antiporters (TC 2.A.63) subunit F family.</text>
</comment>
<feature type="transmembrane region" description="Helical" evidence="9">
    <location>
        <begin position="6"/>
        <end position="24"/>
    </location>
</feature>
<evidence type="ECO:0000256" key="7">
    <source>
        <dbReference type="ARBA" id="ARBA00023136"/>
    </source>
</evidence>
<name>A0A9D2TH57_9MICO</name>
<comment type="subcellular location">
    <subcellularLocation>
        <location evidence="1">Cell membrane</location>
        <topology evidence="1">Multi-pass membrane protein</topology>
    </subcellularLocation>
</comment>
<reference evidence="10" key="1">
    <citation type="journal article" date="2021" name="PeerJ">
        <title>Extensive microbial diversity within the chicken gut microbiome revealed by metagenomics and culture.</title>
        <authorList>
            <person name="Gilroy R."/>
            <person name="Ravi A."/>
            <person name="Getino M."/>
            <person name="Pursley I."/>
            <person name="Horton D.L."/>
            <person name="Alikhan N.F."/>
            <person name="Baker D."/>
            <person name="Gharbi K."/>
            <person name="Hall N."/>
            <person name="Watson M."/>
            <person name="Adriaenssens E.M."/>
            <person name="Foster-Nyarko E."/>
            <person name="Jarju S."/>
            <person name="Secka A."/>
            <person name="Antonio M."/>
            <person name="Oren A."/>
            <person name="Chaudhuri R.R."/>
            <person name="La Ragione R."/>
            <person name="Hildebrand F."/>
            <person name="Pallen M.J."/>
        </authorList>
    </citation>
    <scope>NUCLEOTIDE SEQUENCE</scope>
    <source>
        <strain evidence="10">CHK130-7132</strain>
    </source>
</reference>
<dbReference type="PANTHER" id="PTHR34702:SF1">
    <property type="entry name" value="NA(+)_H(+) ANTIPORTER SUBUNIT F"/>
    <property type="match status" value="1"/>
</dbReference>
<keyword evidence="7 9" id="KW-0472">Membrane</keyword>
<evidence type="ECO:0000256" key="1">
    <source>
        <dbReference type="ARBA" id="ARBA00004651"/>
    </source>
</evidence>
<evidence type="ECO:0000256" key="4">
    <source>
        <dbReference type="ARBA" id="ARBA00022475"/>
    </source>
</evidence>
<sequence>MSAFEILLVLYGAVLALAALAVVVRMIIGPTILDRAIASDSLVTLVIMGMALHVAHSGANWAGPAMMSLAGLAFVGTVTFARFVAREDPLQGRRRHPDEPVTDTGPHDAIHLETDSSSENGFAEDGGFGDGFVEEHGAADAAPYEPGNVIGEDLGPDRTEEGAVDGVEEGFGAADETGFGAEGPRGFEDEPGGGAR</sequence>
<keyword evidence="3" id="KW-0813">Transport</keyword>
<keyword evidence="5 9" id="KW-0812">Transmembrane</keyword>
<proteinExistence type="inferred from homology"/>
<dbReference type="PANTHER" id="PTHR34702">
    <property type="entry name" value="NA(+)/H(+) ANTIPORTER SUBUNIT F1"/>
    <property type="match status" value="1"/>
</dbReference>
<protein>
    <submittedName>
        <fullName evidence="10">Uncharacterized protein</fullName>
    </submittedName>
</protein>
<dbReference type="EMBL" id="DWWC01000219">
    <property type="protein sequence ID" value="HJC70120.1"/>
    <property type="molecule type" value="Genomic_DNA"/>
</dbReference>
<dbReference type="Proteomes" id="UP000823854">
    <property type="component" value="Unassembled WGS sequence"/>
</dbReference>
<comment type="caution">
    <text evidence="10">The sequence shown here is derived from an EMBL/GenBank/DDBJ whole genome shotgun (WGS) entry which is preliminary data.</text>
</comment>
<accession>A0A9D2TH57</accession>
<evidence type="ECO:0000256" key="5">
    <source>
        <dbReference type="ARBA" id="ARBA00022692"/>
    </source>
</evidence>
<keyword evidence="4" id="KW-1003">Cell membrane</keyword>
<dbReference type="GO" id="GO:0015385">
    <property type="term" value="F:sodium:proton antiporter activity"/>
    <property type="evidence" value="ECO:0007669"/>
    <property type="project" value="TreeGrafter"/>
</dbReference>
<evidence type="ECO:0000313" key="10">
    <source>
        <dbReference type="EMBL" id="HJC70120.1"/>
    </source>
</evidence>
<dbReference type="Pfam" id="PF04066">
    <property type="entry name" value="MrpF_PhaF"/>
    <property type="match status" value="1"/>
</dbReference>
<evidence type="ECO:0000256" key="2">
    <source>
        <dbReference type="ARBA" id="ARBA00009212"/>
    </source>
</evidence>
<evidence type="ECO:0000256" key="6">
    <source>
        <dbReference type="ARBA" id="ARBA00022989"/>
    </source>
</evidence>
<reference evidence="10" key="2">
    <citation type="submission" date="2021-04" db="EMBL/GenBank/DDBJ databases">
        <authorList>
            <person name="Gilroy R."/>
        </authorList>
    </citation>
    <scope>NUCLEOTIDE SEQUENCE</scope>
    <source>
        <strain evidence="10">CHK130-7132</strain>
    </source>
</reference>
<dbReference type="GO" id="GO:0005886">
    <property type="term" value="C:plasma membrane"/>
    <property type="evidence" value="ECO:0007669"/>
    <property type="project" value="UniProtKB-SubCell"/>
</dbReference>
<dbReference type="AlphaFoldDB" id="A0A9D2TH57"/>
<evidence type="ECO:0000256" key="8">
    <source>
        <dbReference type="SAM" id="MobiDB-lite"/>
    </source>
</evidence>
<feature type="compositionally biased region" description="Basic and acidic residues" evidence="8">
    <location>
        <begin position="91"/>
        <end position="114"/>
    </location>
</feature>
<feature type="region of interest" description="Disordered" evidence="8">
    <location>
        <begin position="91"/>
        <end position="196"/>
    </location>
</feature>
<keyword evidence="6 9" id="KW-1133">Transmembrane helix</keyword>
<dbReference type="InterPro" id="IPR007208">
    <property type="entry name" value="MrpF/PhaF-like"/>
</dbReference>
<organism evidence="10 11">
    <name type="scientific">Candidatus Brachybacterium intestinipullorum</name>
    <dbReference type="NCBI Taxonomy" id="2838512"/>
    <lineage>
        <taxon>Bacteria</taxon>
        <taxon>Bacillati</taxon>
        <taxon>Actinomycetota</taxon>
        <taxon>Actinomycetes</taxon>
        <taxon>Micrococcales</taxon>
        <taxon>Dermabacteraceae</taxon>
        <taxon>Brachybacterium</taxon>
    </lineage>
</organism>
<evidence type="ECO:0000313" key="11">
    <source>
        <dbReference type="Proteomes" id="UP000823854"/>
    </source>
</evidence>